<dbReference type="AlphaFoldDB" id="Q75D57"/>
<reference evidence="3 4" key="1">
    <citation type="journal article" date="2004" name="Science">
        <title>The Ashbya gossypii genome as a tool for mapping the ancient Saccharomyces cerevisiae genome.</title>
        <authorList>
            <person name="Dietrich F.S."/>
            <person name="Voegeli S."/>
            <person name="Brachat S."/>
            <person name="Lerch A."/>
            <person name="Gates K."/>
            <person name="Steiner S."/>
            <person name="Mohr C."/>
            <person name="Pohlmann R."/>
            <person name="Luedi P."/>
            <person name="Choi S."/>
            <person name="Wing R.A."/>
            <person name="Flavier A."/>
            <person name="Gaffney T.D."/>
            <person name="Philippsen P."/>
        </authorList>
    </citation>
    <scope>NUCLEOTIDE SEQUENCE [LARGE SCALE GENOMIC DNA]</scope>
    <source>
        <strain evidence="4">ATCC 10895 / CBS 109.51 / FGSC 9923 / NRRL Y-1056</strain>
    </source>
</reference>
<dbReference type="GeneID" id="4619224"/>
<evidence type="ECO:0000256" key="2">
    <source>
        <dbReference type="SAM" id="Phobius"/>
    </source>
</evidence>
<keyword evidence="2" id="KW-0472">Membrane</keyword>
<keyword evidence="2" id="KW-1133">Transmembrane helix</keyword>
<evidence type="ECO:0000313" key="3">
    <source>
        <dbReference type="EMBL" id="AAS50938.2"/>
    </source>
</evidence>
<sequence length="177" mass="20001">MAVFSHVTVIYARIGFLLTLAFFSVKDVELILNHNFIIILARAMYLPELHIPRHSAQLGMVSVLFFLLAVSDLLPLLENNLAYFDSVVPFRLLAFFVLAGVSYLRESNLYFHNNAVFVYCFCEIIMHFMIYTAIKDDQSVVNTHRLADTTNAEDEASEDELEELVSSTAHSGDATSE</sequence>
<keyword evidence="4" id="KW-1185">Reference proteome</keyword>
<name>Q75D57_EREGS</name>
<dbReference type="HOGENOM" id="CLU_117796_0_0_1"/>
<gene>
    <name evidence="3" type="ORF">AGOS_ABR166C</name>
</gene>
<dbReference type="RefSeq" id="NP_983114.2">
    <property type="nucleotide sequence ID" value="NM_208467.2"/>
</dbReference>
<evidence type="ECO:0000313" key="4">
    <source>
        <dbReference type="Proteomes" id="UP000000591"/>
    </source>
</evidence>
<dbReference type="FunCoup" id="Q75D57">
    <property type="interactions" value="42"/>
</dbReference>
<organism evidence="3 4">
    <name type="scientific">Eremothecium gossypii (strain ATCC 10895 / CBS 109.51 / FGSC 9923 / NRRL Y-1056)</name>
    <name type="common">Yeast</name>
    <name type="synonym">Ashbya gossypii</name>
    <dbReference type="NCBI Taxonomy" id="284811"/>
    <lineage>
        <taxon>Eukaryota</taxon>
        <taxon>Fungi</taxon>
        <taxon>Dikarya</taxon>
        <taxon>Ascomycota</taxon>
        <taxon>Saccharomycotina</taxon>
        <taxon>Saccharomycetes</taxon>
        <taxon>Saccharomycetales</taxon>
        <taxon>Saccharomycetaceae</taxon>
        <taxon>Eremothecium</taxon>
    </lineage>
</organism>
<reference evidence="4" key="2">
    <citation type="journal article" date="2013" name="G3 (Bethesda)">
        <title>Genomes of Ashbya fungi isolated from insects reveal four mating-type loci, numerous translocations, lack of transposons, and distinct gene duplications.</title>
        <authorList>
            <person name="Dietrich F.S."/>
            <person name="Voegeli S."/>
            <person name="Kuo S."/>
            <person name="Philippsen P."/>
        </authorList>
    </citation>
    <scope>GENOME REANNOTATION</scope>
    <source>
        <strain evidence="4">ATCC 10895 / CBS 109.51 / FGSC 9923 / NRRL Y-1056</strain>
    </source>
</reference>
<dbReference type="Pfam" id="PF10311">
    <property type="entry name" value="Ilm1"/>
    <property type="match status" value="1"/>
</dbReference>
<dbReference type="Proteomes" id="UP000000591">
    <property type="component" value="Chromosome II"/>
</dbReference>
<accession>Q75D57</accession>
<evidence type="ECO:0000256" key="1">
    <source>
        <dbReference type="SAM" id="MobiDB-lite"/>
    </source>
</evidence>
<feature type="transmembrane region" description="Helical" evidence="2">
    <location>
        <begin position="58"/>
        <end position="77"/>
    </location>
</feature>
<dbReference type="InParanoid" id="Q75D57"/>
<feature type="transmembrane region" description="Helical" evidence="2">
    <location>
        <begin position="116"/>
        <end position="134"/>
    </location>
</feature>
<dbReference type="KEGG" id="ago:AGOS_ABR166C"/>
<keyword evidence="2" id="KW-0812">Transmembrane</keyword>
<proteinExistence type="predicted"/>
<dbReference type="EMBL" id="AE016815">
    <property type="protein sequence ID" value="AAS50938.2"/>
    <property type="molecule type" value="Genomic_DNA"/>
</dbReference>
<feature type="region of interest" description="Disordered" evidence="1">
    <location>
        <begin position="151"/>
        <end position="177"/>
    </location>
</feature>
<dbReference type="OMA" id="CDLMWQF"/>
<feature type="transmembrane region" description="Helical" evidence="2">
    <location>
        <begin position="83"/>
        <end position="104"/>
    </location>
</feature>
<dbReference type="InterPro" id="IPR018815">
    <property type="entry name" value="Incr_loss_mito_DNA_1"/>
</dbReference>
<dbReference type="PANTHER" id="PTHR28029:SF1">
    <property type="entry name" value="PROTEIN ILM1"/>
    <property type="match status" value="1"/>
</dbReference>
<feature type="compositionally biased region" description="Polar residues" evidence="1">
    <location>
        <begin position="167"/>
        <end position="177"/>
    </location>
</feature>
<dbReference type="OrthoDB" id="5299849at2759"/>
<protein>
    <submittedName>
        <fullName evidence="3">ABR166Cp</fullName>
    </submittedName>
</protein>
<feature type="compositionally biased region" description="Acidic residues" evidence="1">
    <location>
        <begin position="151"/>
        <end position="163"/>
    </location>
</feature>
<dbReference type="eggNOG" id="ENOG502RZTE">
    <property type="taxonomic scope" value="Eukaryota"/>
</dbReference>
<dbReference type="PANTHER" id="PTHR28029">
    <property type="entry name" value="PROTEIN ILM1"/>
    <property type="match status" value="1"/>
</dbReference>